<name>W3WHW2_PESFW</name>
<dbReference type="PANTHER" id="PTHR43544:SF26">
    <property type="entry name" value="SHORT CHAIN DEHYDROGENASE_REDUCTASE FAMILY OXIDOREDUCTASE (JCVI)"/>
    <property type="match status" value="1"/>
</dbReference>
<organism evidence="2 3">
    <name type="scientific">Pestalotiopsis fici (strain W106-1 / CGMCC3.15140)</name>
    <dbReference type="NCBI Taxonomy" id="1229662"/>
    <lineage>
        <taxon>Eukaryota</taxon>
        <taxon>Fungi</taxon>
        <taxon>Dikarya</taxon>
        <taxon>Ascomycota</taxon>
        <taxon>Pezizomycotina</taxon>
        <taxon>Sordariomycetes</taxon>
        <taxon>Xylariomycetidae</taxon>
        <taxon>Amphisphaeriales</taxon>
        <taxon>Sporocadaceae</taxon>
        <taxon>Pestalotiopsis</taxon>
    </lineage>
</organism>
<protein>
    <submittedName>
        <fullName evidence="2">Uncharacterized protein</fullName>
    </submittedName>
</protein>
<dbReference type="InterPro" id="IPR051468">
    <property type="entry name" value="Fungal_SecMetab_SDRs"/>
</dbReference>
<dbReference type="Gene3D" id="3.40.50.720">
    <property type="entry name" value="NAD(P)-binding Rossmann-like Domain"/>
    <property type="match status" value="1"/>
</dbReference>
<dbReference type="Pfam" id="PF00106">
    <property type="entry name" value="adh_short"/>
    <property type="match status" value="1"/>
</dbReference>
<gene>
    <name evidence="2" type="ORF">PFICI_14974</name>
</gene>
<dbReference type="GO" id="GO:0016491">
    <property type="term" value="F:oxidoreductase activity"/>
    <property type="evidence" value="ECO:0007669"/>
    <property type="project" value="TreeGrafter"/>
</dbReference>
<dbReference type="RefSeq" id="XP_007841746.1">
    <property type="nucleotide sequence ID" value="XM_007843555.1"/>
</dbReference>
<dbReference type="KEGG" id="pfy:PFICI_14974"/>
<dbReference type="InterPro" id="IPR036291">
    <property type="entry name" value="NAD(P)-bd_dom_sf"/>
</dbReference>
<dbReference type="InParanoid" id="W3WHW2"/>
<comment type="similarity">
    <text evidence="1">Belongs to the short-chain dehydrogenases/reductases (SDR) family.</text>
</comment>
<evidence type="ECO:0000313" key="2">
    <source>
        <dbReference type="EMBL" id="ETS73369.1"/>
    </source>
</evidence>
<dbReference type="Proteomes" id="UP000030651">
    <property type="component" value="Unassembled WGS sequence"/>
</dbReference>
<dbReference type="OMA" id="WLTAFPI"/>
<dbReference type="HOGENOM" id="CLU_010194_9_1_1"/>
<dbReference type="PANTHER" id="PTHR43544">
    <property type="entry name" value="SHORT-CHAIN DEHYDROGENASE/REDUCTASE"/>
    <property type="match status" value="1"/>
</dbReference>
<dbReference type="AlphaFoldDB" id="W3WHW2"/>
<dbReference type="EMBL" id="KI912122">
    <property type="protein sequence ID" value="ETS73369.1"/>
    <property type="molecule type" value="Genomic_DNA"/>
</dbReference>
<reference evidence="3" key="1">
    <citation type="journal article" date="2015" name="BMC Genomics">
        <title>Genomic and transcriptomic analysis of the endophytic fungus Pestalotiopsis fici reveals its lifestyle and high potential for synthesis of natural products.</title>
        <authorList>
            <person name="Wang X."/>
            <person name="Zhang X."/>
            <person name="Liu L."/>
            <person name="Xiang M."/>
            <person name="Wang W."/>
            <person name="Sun X."/>
            <person name="Che Y."/>
            <person name="Guo L."/>
            <person name="Liu G."/>
            <person name="Guo L."/>
            <person name="Wang C."/>
            <person name="Yin W.B."/>
            <person name="Stadler M."/>
            <person name="Zhang X."/>
            <person name="Liu X."/>
        </authorList>
    </citation>
    <scope>NUCLEOTIDE SEQUENCE [LARGE SCALE GENOMIC DNA]</scope>
    <source>
        <strain evidence="3">W106-1 / CGMCC3.15140</strain>
    </source>
</reference>
<dbReference type="GeneID" id="19279987"/>
<proteinExistence type="inferred from homology"/>
<keyword evidence="3" id="KW-1185">Reference proteome</keyword>
<dbReference type="GO" id="GO:0005737">
    <property type="term" value="C:cytoplasm"/>
    <property type="evidence" value="ECO:0007669"/>
    <property type="project" value="TreeGrafter"/>
</dbReference>
<accession>W3WHW2</accession>
<dbReference type="PRINTS" id="PR00081">
    <property type="entry name" value="GDHRDH"/>
</dbReference>
<dbReference type="InterPro" id="IPR002347">
    <property type="entry name" value="SDR_fam"/>
</dbReference>
<sequence length="245" mass="26648">MAPTIVLITGCNRGIGKGLLERYLAKPNHTIIAANRDPKHETSQALFNLSKAEGTTLILIKIDATVQSDPANAVEELAGRGIDHLDIVIANAGIARLWVKVSKVTAEQMQEHTVANTYGFIWLFQALLPLLKKSKKPTWVTIGSSSAFLTNMLPMKNAAYAPSKLVGHWLTKAIHIEEPWLTAFPIDPGWVQTDLGNRGADAFGYPEAAVTVADSTDGLVKVIDAASRDTHSGKLWSFEGQELPW</sequence>
<evidence type="ECO:0000313" key="3">
    <source>
        <dbReference type="Proteomes" id="UP000030651"/>
    </source>
</evidence>
<dbReference type="OrthoDB" id="9876299at2759"/>
<dbReference type="eggNOG" id="KOG1611">
    <property type="taxonomic scope" value="Eukaryota"/>
</dbReference>
<evidence type="ECO:0000256" key="1">
    <source>
        <dbReference type="ARBA" id="ARBA00006484"/>
    </source>
</evidence>
<dbReference type="SUPFAM" id="SSF51735">
    <property type="entry name" value="NAD(P)-binding Rossmann-fold domains"/>
    <property type="match status" value="1"/>
</dbReference>